<sequence>MIVTVHLPSAICLPAMGSISAHGHVHRRSLGPAGGWQRDPDSRFPLVACCWSLPARASLSRFPFFCPRRGDLATSRRACRARSSGCSRISPSRRLPLAAATGHPTRRETLPSSTCRPLGCCRPEGSSLWCPFLSECSIEWHASRLRGAHWRISERETTLHFFLPIPRSRTISRPSWLQCPPAGVRRSLLRCVRRNPAHSSPRGLRLRPAYRANAATGIQASVCAPCLETGWHWPSYGELQILEPQRGQRGIFAVFASPEPLARLNCFFSPPSFPRENPSNRR</sequence>
<keyword evidence="2" id="KW-1185">Reference proteome</keyword>
<organism evidence="1 2">
    <name type="scientific">Calocera cornea HHB12733</name>
    <dbReference type="NCBI Taxonomy" id="1353952"/>
    <lineage>
        <taxon>Eukaryota</taxon>
        <taxon>Fungi</taxon>
        <taxon>Dikarya</taxon>
        <taxon>Basidiomycota</taxon>
        <taxon>Agaricomycotina</taxon>
        <taxon>Dacrymycetes</taxon>
        <taxon>Dacrymycetales</taxon>
        <taxon>Dacrymycetaceae</taxon>
        <taxon>Calocera</taxon>
    </lineage>
</organism>
<name>A0A165INZ7_9BASI</name>
<dbReference type="Proteomes" id="UP000076842">
    <property type="component" value="Unassembled WGS sequence"/>
</dbReference>
<reference evidence="1 2" key="1">
    <citation type="journal article" date="2016" name="Mol. Biol. Evol.">
        <title>Comparative Genomics of Early-Diverging Mushroom-Forming Fungi Provides Insights into the Origins of Lignocellulose Decay Capabilities.</title>
        <authorList>
            <person name="Nagy L.G."/>
            <person name="Riley R."/>
            <person name="Tritt A."/>
            <person name="Adam C."/>
            <person name="Daum C."/>
            <person name="Floudas D."/>
            <person name="Sun H."/>
            <person name="Yadav J.S."/>
            <person name="Pangilinan J."/>
            <person name="Larsson K.H."/>
            <person name="Matsuura K."/>
            <person name="Barry K."/>
            <person name="Labutti K."/>
            <person name="Kuo R."/>
            <person name="Ohm R.A."/>
            <person name="Bhattacharya S.S."/>
            <person name="Shirouzu T."/>
            <person name="Yoshinaga Y."/>
            <person name="Martin F.M."/>
            <person name="Grigoriev I.V."/>
            <person name="Hibbett D.S."/>
        </authorList>
    </citation>
    <scope>NUCLEOTIDE SEQUENCE [LARGE SCALE GENOMIC DNA]</scope>
    <source>
        <strain evidence="1 2">HHB12733</strain>
    </source>
</reference>
<protein>
    <submittedName>
        <fullName evidence="1">Uncharacterized protein</fullName>
    </submittedName>
</protein>
<accession>A0A165INZ7</accession>
<evidence type="ECO:0000313" key="2">
    <source>
        <dbReference type="Proteomes" id="UP000076842"/>
    </source>
</evidence>
<proteinExistence type="predicted"/>
<gene>
    <name evidence="1" type="ORF">CALCODRAFT_85437</name>
</gene>
<evidence type="ECO:0000313" key="1">
    <source>
        <dbReference type="EMBL" id="KZT60817.1"/>
    </source>
</evidence>
<dbReference type="AlphaFoldDB" id="A0A165INZ7"/>
<dbReference type="EMBL" id="KV423928">
    <property type="protein sequence ID" value="KZT60817.1"/>
    <property type="molecule type" value="Genomic_DNA"/>
</dbReference>
<dbReference type="InParanoid" id="A0A165INZ7"/>